<dbReference type="GO" id="GO:0004308">
    <property type="term" value="F:exo-alpha-sialidase activity"/>
    <property type="evidence" value="ECO:0007669"/>
    <property type="project" value="UniProtKB-EC"/>
</dbReference>
<evidence type="ECO:0000256" key="3">
    <source>
        <dbReference type="ARBA" id="ARBA00012733"/>
    </source>
</evidence>
<keyword evidence="6" id="KW-1185">Reference proteome</keyword>
<organism evidence="5 6">
    <name type="scientific">Brachybacterium hainanense</name>
    <dbReference type="NCBI Taxonomy" id="1541174"/>
    <lineage>
        <taxon>Bacteria</taxon>
        <taxon>Bacillati</taxon>
        <taxon>Actinomycetota</taxon>
        <taxon>Actinomycetes</taxon>
        <taxon>Micrococcales</taxon>
        <taxon>Dermabacteraceae</taxon>
        <taxon>Brachybacterium</taxon>
    </lineage>
</organism>
<comment type="catalytic activity">
    <reaction evidence="1">
        <text>Hydrolysis of alpha-(2-&gt;3)-, alpha-(2-&gt;6)-, alpha-(2-&gt;8)- glycosidic linkages of terminal sialic acid residues in oligosaccharides, glycoproteins, glycolipids, colominic acid and synthetic substrates.</text>
        <dbReference type="EC" id="3.2.1.18"/>
    </reaction>
</comment>
<keyword evidence="5" id="KW-0378">Hydrolase</keyword>
<dbReference type="InterPro" id="IPR011040">
    <property type="entry name" value="Sialidase"/>
</dbReference>
<dbReference type="PANTHER" id="PTHR10628">
    <property type="entry name" value="SIALIDASE"/>
    <property type="match status" value="1"/>
</dbReference>
<proteinExistence type="inferred from homology"/>
<dbReference type="EC" id="3.2.1.18" evidence="3"/>
<dbReference type="Proteomes" id="UP001589793">
    <property type="component" value="Unassembled WGS sequence"/>
</dbReference>
<dbReference type="CDD" id="cd15482">
    <property type="entry name" value="Sialidase_non-viral"/>
    <property type="match status" value="1"/>
</dbReference>
<dbReference type="SUPFAM" id="SSF50939">
    <property type="entry name" value="Sialidases"/>
    <property type="match status" value="1"/>
</dbReference>
<evidence type="ECO:0000256" key="1">
    <source>
        <dbReference type="ARBA" id="ARBA00000427"/>
    </source>
</evidence>
<gene>
    <name evidence="5" type="ORF">ACFFF6_04855</name>
</gene>
<keyword evidence="5" id="KW-0326">Glycosidase</keyword>
<protein>
    <recommendedName>
        <fullName evidence="3">exo-alpha-sialidase</fullName>
        <ecNumber evidence="3">3.2.1.18</ecNumber>
    </recommendedName>
</protein>
<accession>A0ABV6R9Q8</accession>
<evidence type="ECO:0000313" key="5">
    <source>
        <dbReference type="EMBL" id="MFC0673284.1"/>
    </source>
</evidence>
<reference evidence="5 6" key="1">
    <citation type="submission" date="2024-09" db="EMBL/GenBank/DDBJ databases">
        <authorList>
            <person name="Sun Q."/>
            <person name="Mori K."/>
        </authorList>
    </citation>
    <scope>NUCLEOTIDE SEQUENCE [LARGE SCALE GENOMIC DNA]</scope>
    <source>
        <strain evidence="5 6">CICC 10874</strain>
    </source>
</reference>
<feature type="domain" description="Sialidase" evidence="4">
    <location>
        <begin position="93"/>
        <end position="267"/>
    </location>
</feature>
<comment type="caution">
    <text evidence="5">The sequence shown here is derived from an EMBL/GenBank/DDBJ whole genome shotgun (WGS) entry which is preliminary data.</text>
</comment>
<evidence type="ECO:0000259" key="4">
    <source>
        <dbReference type="Pfam" id="PF13088"/>
    </source>
</evidence>
<dbReference type="PANTHER" id="PTHR10628:SF30">
    <property type="entry name" value="EXO-ALPHA-SIALIDASE"/>
    <property type="match status" value="1"/>
</dbReference>
<dbReference type="Pfam" id="PF13088">
    <property type="entry name" value="BNR_2"/>
    <property type="match status" value="1"/>
</dbReference>
<dbReference type="RefSeq" id="WP_376978735.1">
    <property type="nucleotide sequence ID" value="NZ_JBHLSV010000004.1"/>
</dbReference>
<dbReference type="InterPro" id="IPR026856">
    <property type="entry name" value="Sialidase_fam"/>
</dbReference>
<dbReference type="Gene3D" id="2.120.10.10">
    <property type="match status" value="1"/>
</dbReference>
<sequence length="415" mass="42592">MSSRPSAPSTPLPGIRCSTVLTPADVGAAAVRIPALLRCTDGQVLAFAEARRDGPGDTGEIHVVGRSLPPGTAAARMAAQAPGIPAPPASTPEESRGWSGPTILAQAAGRTMGNPAPVEAADGSILLLTTSNAASAHEEEIRARAVPEAEGRRVHVTRLGPDLCRIGATSEITAAVKDPAWGWYATGPGHGVRREDGTLVIAANHSRPDGRYAAHGLVSDDDGHSWRIGWITEDVAGARGPNESSLSLLPGEGGTDRLLVTCRNEERGDASRRIIGSLDRLPSHAPLRAGPLFAPLSGFPGPRIQCGLVATPGLEGVEALLTSPARAGSRTDLTLFAIAHGRCTELGLLLAGPAGYSDLALDGPDLLVLVECGDERTHERIALLRVPLTTIAAAAAAHLGAGPGGAPHHGKEQTA</sequence>
<name>A0ABV6R9Q8_9MICO</name>
<dbReference type="EMBL" id="JBHLSV010000004">
    <property type="protein sequence ID" value="MFC0673284.1"/>
    <property type="molecule type" value="Genomic_DNA"/>
</dbReference>
<dbReference type="InterPro" id="IPR036278">
    <property type="entry name" value="Sialidase_sf"/>
</dbReference>
<evidence type="ECO:0000313" key="6">
    <source>
        <dbReference type="Proteomes" id="UP001589793"/>
    </source>
</evidence>
<evidence type="ECO:0000256" key="2">
    <source>
        <dbReference type="ARBA" id="ARBA00009348"/>
    </source>
</evidence>
<comment type="similarity">
    <text evidence="2">Belongs to the glycosyl hydrolase 33 family.</text>
</comment>